<reference evidence="7 8" key="1">
    <citation type="submission" date="2013-08" db="EMBL/GenBank/DDBJ databases">
        <authorList>
            <person name="Durkin A.S."/>
            <person name="Haft D.R."/>
            <person name="McCorrison J."/>
            <person name="Torralba M."/>
            <person name="Gillis M."/>
            <person name="Haft D.H."/>
            <person name="Methe B."/>
            <person name="Sutton G."/>
            <person name="Nelson K.E."/>
        </authorList>
    </citation>
    <scope>NUCLEOTIDE SEQUENCE [LARGE SCALE GENOMIC DNA]</scope>
    <source>
        <strain evidence="6 8">ATCC 35536</strain>
        <strain evidence="5 7">VPI DR56BR1116</strain>
    </source>
</reference>
<dbReference type="AlphaFoldDB" id="U1GT89"/>
<accession>U1GT89</accession>
<dbReference type="InterPro" id="IPR025997">
    <property type="entry name" value="SBP_2_dom"/>
</dbReference>
<dbReference type="STRING" id="1125725.HMPREF1325_0662"/>
<dbReference type="EMBL" id="AUZJ01000055">
    <property type="protein sequence ID" value="ERF59864.1"/>
    <property type="molecule type" value="Genomic_DNA"/>
</dbReference>
<dbReference type="RefSeq" id="WP_021331141.1">
    <property type="nucleotide sequence ID" value="NZ_AUZJ01000055.1"/>
</dbReference>
<evidence type="ECO:0000256" key="3">
    <source>
        <dbReference type="ARBA" id="ARBA00023163"/>
    </source>
</evidence>
<dbReference type="InterPro" id="IPR010982">
    <property type="entry name" value="Lambda_DNA-bd_dom_sf"/>
</dbReference>
<dbReference type="Gene3D" id="1.10.260.40">
    <property type="entry name" value="lambda repressor-like DNA-binding domains"/>
    <property type="match status" value="1"/>
</dbReference>
<evidence type="ECO:0000313" key="7">
    <source>
        <dbReference type="Proteomes" id="UP000016412"/>
    </source>
</evidence>
<dbReference type="OrthoDB" id="569491at2"/>
<gene>
    <name evidence="6" type="ORF">HMPREF0860_2090</name>
    <name evidence="5" type="ORF">HMPREF1325_0662</name>
</gene>
<dbReference type="InterPro" id="IPR000843">
    <property type="entry name" value="HTH_LacI"/>
</dbReference>
<keyword evidence="8" id="KW-1185">Reference proteome</keyword>
<keyword evidence="1" id="KW-0805">Transcription regulation</keyword>
<evidence type="ECO:0000313" key="8">
    <source>
        <dbReference type="Proteomes" id="UP000016646"/>
    </source>
</evidence>
<dbReference type="Proteomes" id="UP000016412">
    <property type="component" value="Unassembled WGS sequence"/>
</dbReference>
<dbReference type="InterPro" id="IPR028082">
    <property type="entry name" value="Peripla_BP_I"/>
</dbReference>
<sequence>MAVTIKDIAAKAGVSRGTVDRVLHNRKDVKPEVAKRILLIADKLGYIPNRAGKALAARKQPIRFGCLLPDRDNPFFNDVIKGFRRAEAELKDYGVSVELIHIRGFDAQTHIAAIKKATKKGYSGMCITTLDLPEVQREVFAFTDGGIPVVSVNTDIPDSGRICYVGTDYKKAGYTAAGMLSLITKEKQKLLIVSGSFHMRGHNDRIKGFCSGLAKHGIAYEIIKTVEAFDNNEDSYTLTRTILSEHPEITGVFVVAGGVPGVYRAIKELGRSSIALLVFDDLPEIKKIIKEGGIAFTICQEPETQGYIGIMRLFSYLMEEGKKPPQDYITQTIIKIAGNL</sequence>
<comment type="caution">
    <text evidence="5">The sequence shown here is derived from an EMBL/GenBank/DDBJ whole genome shotgun (WGS) entry which is preliminary data.</text>
</comment>
<organism evidence="5 7">
    <name type="scientific">Treponema socranskii subsp. socranskii VPI DR56BR1116 = ATCC 35536</name>
    <dbReference type="NCBI Taxonomy" id="1125725"/>
    <lineage>
        <taxon>Bacteria</taxon>
        <taxon>Pseudomonadati</taxon>
        <taxon>Spirochaetota</taxon>
        <taxon>Spirochaetia</taxon>
        <taxon>Spirochaetales</taxon>
        <taxon>Treponemataceae</taxon>
        <taxon>Treponema</taxon>
    </lineage>
</organism>
<name>U1GT89_TRESO</name>
<proteinExistence type="predicted"/>
<evidence type="ECO:0000256" key="1">
    <source>
        <dbReference type="ARBA" id="ARBA00023015"/>
    </source>
</evidence>
<keyword evidence="3" id="KW-0804">Transcription</keyword>
<evidence type="ECO:0000256" key="2">
    <source>
        <dbReference type="ARBA" id="ARBA00023125"/>
    </source>
</evidence>
<evidence type="ECO:0000313" key="5">
    <source>
        <dbReference type="EMBL" id="ERF59864.1"/>
    </source>
</evidence>
<dbReference type="GO" id="GO:0003700">
    <property type="term" value="F:DNA-binding transcription factor activity"/>
    <property type="evidence" value="ECO:0007669"/>
    <property type="project" value="TreeGrafter"/>
</dbReference>
<dbReference type="SMART" id="SM00354">
    <property type="entry name" value="HTH_LACI"/>
    <property type="match status" value="1"/>
</dbReference>
<dbReference type="SUPFAM" id="SSF47413">
    <property type="entry name" value="lambda repressor-like DNA-binding domains"/>
    <property type="match status" value="1"/>
</dbReference>
<evidence type="ECO:0000313" key="6">
    <source>
        <dbReference type="EMBL" id="ERK03384.1"/>
    </source>
</evidence>
<dbReference type="PROSITE" id="PS00356">
    <property type="entry name" value="HTH_LACI_1"/>
    <property type="match status" value="1"/>
</dbReference>
<dbReference type="Pfam" id="PF00356">
    <property type="entry name" value="LacI"/>
    <property type="match status" value="1"/>
</dbReference>
<dbReference type="SUPFAM" id="SSF53822">
    <property type="entry name" value="Periplasmic binding protein-like I"/>
    <property type="match status" value="1"/>
</dbReference>
<feature type="domain" description="HTH lacI-type" evidence="4">
    <location>
        <begin position="3"/>
        <end position="57"/>
    </location>
</feature>
<dbReference type="EMBL" id="AVQI01000033">
    <property type="protein sequence ID" value="ERK03384.1"/>
    <property type="molecule type" value="Genomic_DNA"/>
</dbReference>
<dbReference type="PANTHER" id="PTHR30146">
    <property type="entry name" value="LACI-RELATED TRANSCRIPTIONAL REPRESSOR"/>
    <property type="match status" value="1"/>
</dbReference>
<dbReference type="Pfam" id="PF13407">
    <property type="entry name" value="Peripla_BP_4"/>
    <property type="match status" value="1"/>
</dbReference>
<dbReference type="PATRIC" id="fig|1125725.3.peg.2155"/>
<dbReference type="PANTHER" id="PTHR30146:SF152">
    <property type="entry name" value="TRANSCRIPTIONAL REGULATORY PROTEIN"/>
    <property type="match status" value="1"/>
</dbReference>
<keyword evidence="2" id="KW-0238">DNA-binding</keyword>
<dbReference type="PROSITE" id="PS50932">
    <property type="entry name" value="HTH_LACI_2"/>
    <property type="match status" value="1"/>
</dbReference>
<dbReference type="eggNOG" id="COG1879">
    <property type="taxonomic scope" value="Bacteria"/>
</dbReference>
<dbReference type="Gene3D" id="3.40.50.2300">
    <property type="match status" value="2"/>
</dbReference>
<dbReference type="CDD" id="cd06307">
    <property type="entry name" value="PBP1_sugar_binding"/>
    <property type="match status" value="1"/>
</dbReference>
<protein>
    <submittedName>
        <fullName evidence="5">Periplasmic-binding protein domain protein</fullName>
    </submittedName>
</protein>
<dbReference type="Proteomes" id="UP000016646">
    <property type="component" value="Unassembled WGS sequence"/>
</dbReference>
<evidence type="ECO:0000259" key="4">
    <source>
        <dbReference type="PROSITE" id="PS50932"/>
    </source>
</evidence>
<dbReference type="GO" id="GO:0000976">
    <property type="term" value="F:transcription cis-regulatory region binding"/>
    <property type="evidence" value="ECO:0007669"/>
    <property type="project" value="TreeGrafter"/>
</dbReference>
<dbReference type="CDD" id="cd01392">
    <property type="entry name" value="HTH_LacI"/>
    <property type="match status" value="1"/>
</dbReference>